<proteinExistence type="predicted"/>
<gene>
    <name evidence="1" type="ORF">SAMN02787118_101590</name>
</gene>
<sequence length="89" mass="9008">MEIMGRLAGKIAFISGTGAGTGRAAAQVFAAEGATVFGCDLDADAAAETVELVEKAGGVMRSLAPVDLSTEAGARAWIDARPSGGRRQR</sequence>
<dbReference type="InterPro" id="IPR002347">
    <property type="entry name" value="SDR_fam"/>
</dbReference>
<evidence type="ECO:0000313" key="2">
    <source>
        <dbReference type="Proteomes" id="UP000181942"/>
    </source>
</evidence>
<accession>A0A1I2A930</accession>
<reference evidence="1 2" key="1">
    <citation type="submission" date="2016-10" db="EMBL/GenBank/DDBJ databases">
        <authorList>
            <person name="de Groot N.N."/>
        </authorList>
    </citation>
    <scope>NUCLEOTIDE SEQUENCE [LARGE SCALE GENOMIC DNA]</scope>
    <source>
        <strain evidence="1 2">OK461</strain>
    </source>
</reference>
<dbReference type="Gene3D" id="3.40.50.720">
    <property type="entry name" value="NAD(P)-binding Rossmann-like Domain"/>
    <property type="match status" value="1"/>
</dbReference>
<protein>
    <submittedName>
        <fullName evidence="1">Short chain dehydrogenase</fullName>
    </submittedName>
</protein>
<name>A0A1I2A930_9ACTN</name>
<dbReference type="SUPFAM" id="SSF51735">
    <property type="entry name" value="NAD(P)-binding Rossmann-fold domains"/>
    <property type="match status" value="1"/>
</dbReference>
<dbReference type="InterPro" id="IPR036291">
    <property type="entry name" value="NAD(P)-bd_dom_sf"/>
</dbReference>
<organism evidence="1 2">
    <name type="scientific">Streptomyces mirabilis</name>
    <dbReference type="NCBI Taxonomy" id="68239"/>
    <lineage>
        <taxon>Bacteria</taxon>
        <taxon>Bacillati</taxon>
        <taxon>Actinomycetota</taxon>
        <taxon>Actinomycetes</taxon>
        <taxon>Kitasatosporales</taxon>
        <taxon>Streptomycetaceae</taxon>
        <taxon>Streptomyces</taxon>
    </lineage>
</organism>
<dbReference type="Proteomes" id="UP000181942">
    <property type="component" value="Unassembled WGS sequence"/>
</dbReference>
<evidence type="ECO:0000313" key="1">
    <source>
        <dbReference type="EMBL" id="SFE40098.1"/>
    </source>
</evidence>
<dbReference type="EMBL" id="FONR01000001">
    <property type="protein sequence ID" value="SFE40098.1"/>
    <property type="molecule type" value="Genomic_DNA"/>
</dbReference>
<dbReference type="AlphaFoldDB" id="A0A1I2A930"/>
<dbReference type="Pfam" id="PF00106">
    <property type="entry name" value="adh_short"/>
    <property type="match status" value="1"/>
</dbReference>